<dbReference type="CDD" id="cd01669">
    <property type="entry name" value="TGS_MJ1332_like"/>
    <property type="match status" value="1"/>
</dbReference>
<accession>A0A150J2J4</accession>
<dbReference type="EMBL" id="LNJC01000001">
    <property type="protein sequence ID" value="KYC51453.1"/>
    <property type="molecule type" value="Genomic_DNA"/>
</dbReference>
<gene>
    <name evidence="4" type="ORF">APG10_00841</name>
    <name evidence="5" type="ORF">APG11_01360</name>
    <name evidence="6" type="ORF">APG12_00117</name>
</gene>
<dbReference type="Gene3D" id="3.10.20.30">
    <property type="match status" value="1"/>
</dbReference>
<dbReference type="InterPro" id="IPR027417">
    <property type="entry name" value="P-loop_NTPase"/>
</dbReference>
<dbReference type="SUPFAM" id="SSF52540">
    <property type="entry name" value="P-loop containing nucleoside triphosphate hydrolases"/>
    <property type="match status" value="1"/>
</dbReference>
<dbReference type="PATRIC" id="fig|1706437.3.peg.1368"/>
<sequence>MDVGVIGKPNVGKSTFFNAVTLGGAEIANYPFTTIDSNIGATYVTYNCPCKELHVTCSPQNSKCVDGTRLVPLKIIDVAGLVKGAHTGRGLGNKFLNDLSRAETLIHIVDASGSTDIEGNPVPIGTHNPVEDIEFLEEEINLWFFGILNDNWFRFARKVCSGHHDFCKIVAEQFTGIGITEGNVIASIRETGLNPEQCIHWKDEELLIFARSLRKISKPITIVLNKVDIAPLENIKALKEKLGNVYTVSAEAELVLRKAANAGLVKYVPSQKSFEITGNLNDKQKEALNRIKSFMEKNDGTGVQNVINEVVFNILGKIVVYPVEDESHMKDGRGNILPDAYLMEKGSTPRDLAFRIHTDIGKNFLYAVNARTKMRIKDDYELQNGDIIKIVSAAR</sequence>
<dbReference type="InterPro" id="IPR006073">
    <property type="entry name" value="GTP-bd"/>
</dbReference>
<keyword evidence="2" id="KW-0547">Nucleotide-binding</keyword>
<reference evidence="7 8" key="1">
    <citation type="journal article" date="2016" name="ISME J.">
        <title>Chasing the elusive Euryarchaeota class WSA2: genomes reveal a uniquely fastidious methyl-reducing methanogen.</title>
        <authorList>
            <person name="Nobu M.K."/>
            <person name="Narihiro T."/>
            <person name="Kuroda K."/>
            <person name="Mei R."/>
            <person name="Liu W.T."/>
        </authorList>
    </citation>
    <scope>NUCLEOTIDE SEQUENCE [LARGE SCALE GENOMIC DNA]</scope>
    <source>
        <strain evidence="4">B03fssc0709_Meth_Bin005</strain>
        <strain evidence="5">B15fssc0709_Meth_Bin003</strain>
        <strain evidence="6">BMIXfssc0709_Meth_Bin006</strain>
    </source>
</reference>
<dbReference type="InterPro" id="IPR031167">
    <property type="entry name" value="G_OBG"/>
</dbReference>
<dbReference type="Pfam" id="PF08438">
    <property type="entry name" value="YGR210-like_G4"/>
    <property type="match status" value="1"/>
</dbReference>
<evidence type="ECO:0000313" key="7">
    <source>
        <dbReference type="Proteomes" id="UP000091929"/>
    </source>
</evidence>
<dbReference type="PATRIC" id="fig|1706436.3.peg.851"/>
<dbReference type="GO" id="GO:0016887">
    <property type="term" value="F:ATP hydrolysis activity"/>
    <property type="evidence" value="ECO:0007669"/>
    <property type="project" value="TreeGrafter"/>
</dbReference>
<evidence type="ECO:0000256" key="1">
    <source>
        <dbReference type="ARBA" id="ARBA00007476"/>
    </source>
</evidence>
<comment type="caution">
    <text evidence="6">The sequence shown here is derived from an EMBL/GenBank/DDBJ whole genome shotgun (WGS) entry which is preliminary data.</text>
</comment>
<dbReference type="NCBIfam" id="NF007171">
    <property type="entry name" value="PRK09602.1"/>
    <property type="match status" value="1"/>
</dbReference>
<dbReference type="EMBL" id="LNGF01000030">
    <property type="protein sequence ID" value="KYC47204.1"/>
    <property type="molecule type" value="Genomic_DNA"/>
</dbReference>
<evidence type="ECO:0000259" key="3">
    <source>
        <dbReference type="PROSITE" id="PS51710"/>
    </source>
</evidence>
<name>A0A150J2J4_9EURY</name>
<dbReference type="Pfam" id="PF02824">
    <property type="entry name" value="TGS"/>
    <property type="match status" value="1"/>
</dbReference>
<dbReference type="PANTHER" id="PTHR23305:SF1">
    <property type="entry name" value="OBG-TYPE G DOMAIN-CONTAINING PROTEIN"/>
    <property type="match status" value="1"/>
</dbReference>
<dbReference type="InterPro" id="IPR012675">
    <property type="entry name" value="Beta-grasp_dom_sf"/>
</dbReference>
<dbReference type="Proteomes" id="UP000092401">
    <property type="component" value="Unassembled WGS sequence"/>
</dbReference>
<evidence type="ECO:0000313" key="4">
    <source>
        <dbReference type="EMBL" id="KYC45466.1"/>
    </source>
</evidence>
<proteinExistence type="inferred from homology"/>
<dbReference type="Proteomes" id="UP000092403">
    <property type="component" value="Unassembled WGS sequence"/>
</dbReference>
<evidence type="ECO:0000313" key="6">
    <source>
        <dbReference type="EMBL" id="KYC51453.1"/>
    </source>
</evidence>
<dbReference type="Proteomes" id="UP000091929">
    <property type="component" value="Unassembled WGS sequence"/>
</dbReference>
<dbReference type="GO" id="GO:0005525">
    <property type="term" value="F:GTP binding"/>
    <property type="evidence" value="ECO:0007669"/>
    <property type="project" value="InterPro"/>
</dbReference>
<dbReference type="SUPFAM" id="SSF81271">
    <property type="entry name" value="TGS-like"/>
    <property type="match status" value="1"/>
</dbReference>
<dbReference type="AlphaFoldDB" id="A0A150J2J4"/>
<dbReference type="EMBL" id="LNGE01000018">
    <property type="protein sequence ID" value="KYC45466.1"/>
    <property type="molecule type" value="Genomic_DNA"/>
</dbReference>
<dbReference type="PANTHER" id="PTHR23305">
    <property type="entry name" value="OBG GTPASE FAMILY"/>
    <property type="match status" value="1"/>
</dbReference>
<dbReference type="Gene3D" id="1.10.8.470">
    <property type="match status" value="1"/>
</dbReference>
<dbReference type="InterPro" id="IPR013646">
    <property type="entry name" value="YGR210-like_G4"/>
</dbReference>
<dbReference type="GO" id="GO:0005737">
    <property type="term" value="C:cytoplasm"/>
    <property type="evidence" value="ECO:0007669"/>
    <property type="project" value="TreeGrafter"/>
</dbReference>
<dbReference type="CDD" id="cd01899">
    <property type="entry name" value="Ygr210"/>
    <property type="match status" value="1"/>
</dbReference>
<accession>A0A150IKC1</accession>
<evidence type="ECO:0000313" key="8">
    <source>
        <dbReference type="Proteomes" id="UP000092401"/>
    </source>
</evidence>
<evidence type="ECO:0000256" key="2">
    <source>
        <dbReference type="ARBA" id="ARBA00022741"/>
    </source>
</evidence>
<dbReference type="Pfam" id="PF01926">
    <property type="entry name" value="MMR_HSR1"/>
    <property type="match status" value="1"/>
</dbReference>
<feature type="domain" description="OBG-type G" evidence="3">
    <location>
        <begin position="1"/>
        <end position="268"/>
    </location>
</feature>
<accession>A0A150IRB6</accession>
<dbReference type="PRINTS" id="PR00326">
    <property type="entry name" value="GTP1OBG"/>
</dbReference>
<dbReference type="Gene3D" id="3.40.50.300">
    <property type="entry name" value="P-loop containing nucleotide triphosphate hydrolases"/>
    <property type="match status" value="1"/>
</dbReference>
<comment type="similarity">
    <text evidence="1">Belongs to the RelA/SpoT family.</text>
</comment>
<evidence type="ECO:0000313" key="9">
    <source>
        <dbReference type="Proteomes" id="UP000092403"/>
    </source>
</evidence>
<protein>
    <submittedName>
        <fullName evidence="6">Translation-associated GTPase</fullName>
    </submittedName>
</protein>
<evidence type="ECO:0000313" key="5">
    <source>
        <dbReference type="EMBL" id="KYC47204.1"/>
    </source>
</evidence>
<dbReference type="FunFam" id="3.10.20.30:FF:000002">
    <property type="entry name" value="GTP pyrophosphokinase (RelA/SpoT)"/>
    <property type="match status" value="1"/>
</dbReference>
<dbReference type="PATRIC" id="fig|1706438.3.peg.116"/>
<dbReference type="InterPro" id="IPR004095">
    <property type="entry name" value="TGS"/>
</dbReference>
<organism evidence="6 9">
    <name type="scientific">Candidatus Methanofastidiosum methylothiophilum</name>
    <dbReference type="NCBI Taxonomy" id="1705564"/>
    <lineage>
        <taxon>Archaea</taxon>
        <taxon>Methanobacteriati</taxon>
        <taxon>Methanobacteriota</taxon>
        <taxon>Stenosarchaea group</taxon>
        <taxon>Candidatus Methanofastidiosia</taxon>
        <taxon>Candidatus Methanofastidiosales</taxon>
        <taxon>Candidatus Methanofastidiosaceae</taxon>
        <taxon>Candidatus Methanofastidiosum</taxon>
    </lineage>
</organism>
<dbReference type="InterPro" id="IPR012676">
    <property type="entry name" value="TGS-like"/>
</dbReference>
<dbReference type="PROSITE" id="PS51710">
    <property type="entry name" value="G_OBG"/>
    <property type="match status" value="1"/>
</dbReference>